<dbReference type="EMBL" id="CM026422">
    <property type="protein sequence ID" value="KAG0589101.1"/>
    <property type="molecule type" value="Genomic_DNA"/>
</dbReference>
<comment type="caution">
    <text evidence="2">The sequence shown here is derived from an EMBL/GenBank/DDBJ whole genome shotgun (WGS) entry which is preliminary data.</text>
</comment>
<feature type="chain" id="PRO_5035828105" evidence="1">
    <location>
        <begin position="22"/>
        <end position="54"/>
    </location>
</feature>
<name>A0A8T0J2K5_CERPU</name>
<proteinExistence type="predicted"/>
<reference evidence="2" key="1">
    <citation type="submission" date="2020-06" db="EMBL/GenBank/DDBJ databases">
        <title>WGS assembly of Ceratodon purpureus strain R40.</title>
        <authorList>
            <person name="Carey S.B."/>
            <person name="Jenkins J."/>
            <person name="Shu S."/>
            <person name="Lovell J.T."/>
            <person name="Sreedasyam A."/>
            <person name="Maumus F."/>
            <person name="Tiley G.P."/>
            <person name="Fernandez-Pozo N."/>
            <person name="Barry K."/>
            <person name="Chen C."/>
            <person name="Wang M."/>
            <person name="Lipzen A."/>
            <person name="Daum C."/>
            <person name="Saski C.A."/>
            <person name="Payton A.C."/>
            <person name="Mcbreen J.C."/>
            <person name="Conrad R.E."/>
            <person name="Kollar L.M."/>
            <person name="Olsson S."/>
            <person name="Huttunen S."/>
            <person name="Landis J.B."/>
            <person name="Wickett N.J."/>
            <person name="Johnson M.G."/>
            <person name="Rensing S.A."/>
            <person name="Grimwood J."/>
            <person name="Schmutz J."/>
            <person name="Mcdaniel S.F."/>
        </authorList>
    </citation>
    <scope>NUCLEOTIDE SEQUENCE</scope>
    <source>
        <strain evidence="2">R40</strain>
    </source>
</reference>
<accession>A0A8T0J2K5</accession>
<evidence type="ECO:0000256" key="1">
    <source>
        <dbReference type="SAM" id="SignalP"/>
    </source>
</evidence>
<evidence type="ECO:0000313" key="2">
    <source>
        <dbReference type="EMBL" id="KAG0589101.1"/>
    </source>
</evidence>
<keyword evidence="1" id="KW-0732">Signal</keyword>
<organism evidence="2 3">
    <name type="scientific">Ceratodon purpureus</name>
    <name type="common">Fire moss</name>
    <name type="synonym">Dicranum purpureum</name>
    <dbReference type="NCBI Taxonomy" id="3225"/>
    <lineage>
        <taxon>Eukaryota</taxon>
        <taxon>Viridiplantae</taxon>
        <taxon>Streptophyta</taxon>
        <taxon>Embryophyta</taxon>
        <taxon>Bryophyta</taxon>
        <taxon>Bryophytina</taxon>
        <taxon>Bryopsida</taxon>
        <taxon>Dicranidae</taxon>
        <taxon>Pseudoditrichales</taxon>
        <taxon>Ditrichaceae</taxon>
        <taxon>Ceratodon</taxon>
    </lineage>
</organism>
<dbReference type="AlphaFoldDB" id="A0A8T0J2K5"/>
<protein>
    <submittedName>
        <fullName evidence="2">Uncharacterized protein</fullName>
    </submittedName>
</protein>
<keyword evidence="3" id="KW-1185">Reference proteome</keyword>
<sequence>MATGSLSNIFMLAIKIGSCRLALVLKYITTDAMVLVASMPLEYVGSFEFYRVSI</sequence>
<gene>
    <name evidence="2" type="ORF">KC19_2G291600</name>
</gene>
<evidence type="ECO:0000313" key="3">
    <source>
        <dbReference type="Proteomes" id="UP000822688"/>
    </source>
</evidence>
<dbReference type="Proteomes" id="UP000822688">
    <property type="component" value="Chromosome 2"/>
</dbReference>
<feature type="signal peptide" evidence="1">
    <location>
        <begin position="1"/>
        <end position="21"/>
    </location>
</feature>